<comment type="subunit">
    <text evidence="4">Tetramer of two light and two heavy chains.</text>
</comment>
<feature type="compositionally biased region" description="Low complexity" evidence="14">
    <location>
        <begin position="80"/>
        <end position="95"/>
    </location>
</feature>
<evidence type="ECO:0000256" key="4">
    <source>
        <dbReference type="ARBA" id="ARBA00011692"/>
    </source>
</evidence>
<organism evidence="16 17">
    <name type="scientific">Paracoccus acridae</name>
    <dbReference type="NCBI Taxonomy" id="1795310"/>
    <lineage>
        <taxon>Bacteria</taxon>
        <taxon>Pseudomonadati</taxon>
        <taxon>Pseudomonadota</taxon>
        <taxon>Alphaproteobacteria</taxon>
        <taxon>Rhodobacterales</taxon>
        <taxon>Paracoccaceae</taxon>
        <taxon>Paracoccus</taxon>
    </lineage>
</organism>
<evidence type="ECO:0000256" key="2">
    <source>
        <dbReference type="ARBA" id="ARBA00004418"/>
    </source>
</evidence>
<keyword evidence="9" id="KW-0574">Periplasm</keyword>
<evidence type="ECO:0000256" key="11">
    <source>
        <dbReference type="ARBA" id="ARBA00023002"/>
    </source>
</evidence>
<evidence type="ECO:0000256" key="6">
    <source>
        <dbReference type="ARBA" id="ARBA00016893"/>
    </source>
</evidence>
<sequence length="457" mass="49506">MAFPREATPKYLLLIGATLACSALALGTAFAQGTPTPQPEAPATAAEATPEAGASDVAGGNGDAASGATAPEDAATGPTAGQTEGQRGAAEAAAALAAGEADEPVILTAPKPDARRVYIQDPAHFAAVTQQYVIDGSTGRVIGMTDGGFLPQPLASTDGSFFAQVSSVWSRIARGDRTDYVEVFDPETLQPTADIELPDEAFRFLVGTYQWMNALTTDNKNVLYYQFSPAPAVGVVNLEEGKFDRLLEVPDCYHIFPASPTVFYMNCRDGSLARVDFANGETQVSNTEVFHTEEELLINHPAYSPQNGRLVWPTYTGKIFQMELTAEAATFREPIEALTEEERADNWRPGGWQQTAYHRQSDRIYLLVDQRDEWRHKAPSRFVVVIDAKTGERINKIALGRDIDSINVSQDAEPLLYALSAGTQTLHIHDAETGEELRSVKQLGRGPQVIMTHDMDS</sequence>
<dbReference type="NCBIfam" id="TIGR02658">
    <property type="entry name" value="TTQ_MADH_Hv"/>
    <property type="match status" value="1"/>
</dbReference>
<feature type="signal peptide" evidence="15">
    <location>
        <begin position="1"/>
        <end position="31"/>
    </location>
</feature>
<evidence type="ECO:0000256" key="14">
    <source>
        <dbReference type="SAM" id="MobiDB-lite"/>
    </source>
</evidence>
<comment type="caution">
    <text evidence="16">The sequence shown here is derived from an EMBL/GenBank/DDBJ whole genome shotgun (WGS) entry which is preliminary data.</text>
</comment>
<evidence type="ECO:0000256" key="3">
    <source>
        <dbReference type="ARBA" id="ARBA00010548"/>
    </source>
</evidence>
<feature type="chain" id="PRO_5046102005" description="Methylamine dehydrogenase heavy chain" evidence="15">
    <location>
        <begin position="32"/>
        <end position="457"/>
    </location>
</feature>
<proteinExistence type="inferred from homology"/>
<dbReference type="Proteomes" id="UP000640509">
    <property type="component" value="Unassembled WGS sequence"/>
</dbReference>
<reference evidence="17" key="1">
    <citation type="journal article" date="2019" name="Int. J. Syst. Evol. Microbiol.">
        <title>The Global Catalogue of Microorganisms (GCM) 10K type strain sequencing project: providing services to taxonomists for standard genome sequencing and annotation.</title>
        <authorList>
            <consortium name="The Broad Institute Genomics Platform"/>
            <consortium name="The Broad Institute Genome Sequencing Center for Infectious Disease"/>
            <person name="Wu L."/>
            <person name="Ma J."/>
        </authorList>
    </citation>
    <scope>NUCLEOTIDE SEQUENCE [LARGE SCALE GENOMIC DNA]</scope>
    <source>
        <strain evidence="17">CGMCC 1.15419</strain>
    </source>
</reference>
<evidence type="ECO:0000256" key="10">
    <source>
        <dbReference type="ARBA" id="ARBA00022982"/>
    </source>
</evidence>
<dbReference type="PROSITE" id="PS51257">
    <property type="entry name" value="PROKAR_LIPOPROTEIN"/>
    <property type="match status" value="1"/>
</dbReference>
<comment type="function">
    <text evidence="1">Methylamine dehydrogenase carries out the oxidation of methylamine. Electrons are passed from methylamine dehydrogenase to amicyanin.</text>
</comment>
<dbReference type="Pfam" id="PF06433">
    <property type="entry name" value="Me-amine-dh_H"/>
    <property type="match status" value="1"/>
</dbReference>
<dbReference type="RefSeq" id="WP_229665422.1">
    <property type="nucleotide sequence ID" value="NZ_BMIV01000025.1"/>
</dbReference>
<comment type="subcellular location">
    <subcellularLocation>
        <location evidence="2">Periplasm</location>
    </subcellularLocation>
</comment>
<comment type="catalytic activity">
    <reaction evidence="13">
        <text>2 oxidized [amicyanin] + methylamine + H2O = 2 reduced [amicyanin] + formaldehyde + NH4(+) + 2 H(+)</text>
        <dbReference type="Rhea" id="RHEA:30207"/>
        <dbReference type="Rhea" id="RHEA-COMP:11100"/>
        <dbReference type="Rhea" id="RHEA-COMP:11101"/>
        <dbReference type="ChEBI" id="CHEBI:15377"/>
        <dbReference type="ChEBI" id="CHEBI:15378"/>
        <dbReference type="ChEBI" id="CHEBI:16842"/>
        <dbReference type="ChEBI" id="CHEBI:28938"/>
        <dbReference type="ChEBI" id="CHEBI:29036"/>
        <dbReference type="ChEBI" id="CHEBI:49552"/>
        <dbReference type="ChEBI" id="CHEBI:59338"/>
        <dbReference type="EC" id="1.4.9.1"/>
    </reaction>
</comment>
<comment type="similarity">
    <text evidence="3">Belongs to the aromatic amine dehydrogenase heavy chain family.</text>
</comment>
<keyword evidence="10" id="KW-0249">Electron transport</keyword>
<evidence type="ECO:0000313" key="16">
    <source>
        <dbReference type="EMBL" id="GGF79787.1"/>
    </source>
</evidence>
<evidence type="ECO:0000256" key="1">
    <source>
        <dbReference type="ARBA" id="ARBA00002034"/>
    </source>
</evidence>
<dbReference type="EC" id="1.4.9.1" evidence="5"/>
<evidence type="ECO:0000256" key="13">
    <source>
        <dbReference type="ARBA" id="ARBA00049536"/>
    </source>
</evidence>
<accession>A0ABQ1VNU7</accession>
<dbReference type="InterPro" id="IPR013476">
    <property type="entry name" value="MeN_DH_Hvc"/>
</dbReference>
<evidence type="ECO:0000256" key="12">
    <source>
        <dbReference type="ARBA" id="ARBA00031741"/>
    </source>
</evidence>
<dbReference type="InterPro" id="IPR011044">
    <property type="entry name" value="Quino_amine_DH_bsu"/>
</dbReference>
<protein>
    <recommendedName>
        <fullName evidence="6">Methylamine dehydrogenase heavy chain</fullName>
        <ecNumber evidence="5">1.4.9.1</ecNumber>
    </recommendedName>
    <alternativeName>
        <fullName evidence="12">Methylamine dehydrogenase (amicyanin)</fullName>
    </alternativeName>
</protein>
<feature type="region of interest" description="Disordered" evidence="14">
    <location>
        <begin position="33"/>
        <end position="95"/>
    </location>
</feature>
<gene>
    <name evidence="16" type="ORF">GCM10011402_35490</name>
</gene>
<dbReference type="SUPFAM" id="SSF50969">
    <property type="entry name" value="YVTN repeat-like/Quinoprotein amine dehydrogenase"/>
    <property type="match status" value="1"/>
</dbReference>
<evidence type="ECO:0000256" key="15">
    <source>
        <dbReference type="SAM" id="SignalP"/>
    </source>
</evidence>
<evidence type="ECO:0000256" key="9">
    <source>
        <dbReference type="ARBA" id="ARBA00022764"/>
    </source>
</evidence>
<keyword evidence="8 15" id="KW-0732">Signal</keyword>
<keyword evidence="17" id="KW-1185">Reference proteome</keyword>
<evidence type="ECO:0000313" key="17">
    <source>
        <dbReference type="Proteomes" id="UP000640509"/>
    </source>
</evidence>
<dbReference type="InterPro" id="IPR009451">
    <property type="entry name" value="Metamine_DH_Hvc"/>
</dbReference>
<evidence type="ECO:0000256" key="5">
    <source>
        <dbReference type="ARBA" id="ARBA00012548"/>
    </source>
</evidence>
<evidence type="ECO:0000256" key="8">
    <source>
        <dbReference type="ARBA" id="ARBA00022729"/>
    </source>
</evidence>
<dbReference type="InterPro" id="IPR015943">
    <property type="entry name" value="WD40/YVTN_repeat-like_dom_sf"/>
</dbReference>
<feature type="compositionally biased region" description="Low complexity" evidence="14">
    <location>
        <begin position="33"/>
        <end position="54"/>
    </location>
</feature>
<evidence type="ECO:0000256" key="7">
    <source>
        <dbReference type="ARBA" id="ARBA00022448"/>
    </source>
</evidence>
<dbReference type="Gene3D" id="2.130.10.10">
    <property type="entry name" value="YVTN repeat-like/Quinoprotein amine dehydrogenase"/>
    <property type="match status" value="1"/>
</dbReference>
<dbReference type="EMBL" id="BMIV01000025">
    <property type="protein sequence ID" value="GGF79787.1"/>
    <property type="molecule type" value="Genomic_DNA"/>
</dbReference>
<keyword evidence="7" id="KW-0813">Transport</keyword>
<keyword evidence="11" id="KW-0560">Oxidoreductase</keyword>
<name>A0ABQ1VNU7_9RHOB</name>